<protein>
    <submittedName>
        <fullName evidence="2">Uncharacterized protein</fullName>
    </submittedName>
</protein>
<evidence type="ECO:0000313" key="3">
    <source>
        <dbReference type="Proteomes" id="UP000485058"/>
    </source>
</evidence>
<sequence length="82" mass="8455">MSSYHWPHDGLPTPPAPMKGSRSKPGGLNLDCTSGSIAGAAPSLMPLHTTIAIGANATNATEIGALCSEFLHEDYQPHVGDS</sequence>
<reference evidence="2 3" key="1">
    <citation type="submission" date="2020-02" db="EMBL/GenBank/DDBJ databases">
        <title>Draft genome sequence of Haematococcus lacustris strain NIES-144.</title>
        <authorList>
            <person name="Morimoto D."/>
            <person name="Nakagawa S."/>
            <person name="Yoshida T."/>
            <person name="Sawayama S."/>
        </authorList>
    </citation>
    <scope>NUCLEOTIDE SEQUENCE [LARGE SCALE GENOMIC DNA]</scope>
    <source>
        <strain evidence="2 3">NIES-144</strain>
    </source>
</reference>
<keyword evidence="3" id="KW-1185">Reference proteome</keyword>
<dbReference type="AlphaFoldDB" id="A0A6A0AE10"/>
<proteinExistence type="predicted"/>
<evidence type="ECO:0000256" key="1">
    <source>
        <dbReference type="SAM" id="MobiDB-lite"/>
    </source>
</evidence>
<comment type="caution">
    <text evidence="2">The sequence shown here is derived from an EMBL/GenBank/DDBJ whole genome shotgun (WGS) entry which is preliminary data.</text>
</comment>
<dbReference type="EMBL" id="BLLF01004704">
    <property type="protein sequence ID" value="GFH30097.1"/>
    <property type="molecule type" value="Genomic_DNA"/>
</dbReference>
<feature type="region of interest" description="Disordered" evidence="1">
    <location>
        <begin position="1"/>
        <end position="29"/>
    </location>
</feature>
<name>A0A6A0AE10_HAELA</name>
<accession>A0A6A0AE10</accession>
<evidence type="ECO:0000313" key="2">
    <source>
        <dbReference type="EMBL" id="GFH30097.1"/>
    </source>
</evidence>
<gene>
    <name evidence="2" type="ORF">HaLaN_28882</name>
</gene>
<organism evidence="2 3">
    <name type="scientific">Haematococcus lacustris</name>
    <name type="common">Green alga</name>
    <name type="synonym">Haematococcus pluvialis</name>
    <dbReference type="NCBI Taxonomy" id="44745"/>
    <lineage>
        <taxon>Eukaryota</taxon>
        <taxon>Viridiplantae</taxon>
        <taxon>Chlorophyta</taxon>
        <taxon>core chlorophytes</taxon>
        <taxon>Chlorophyceae</taxon>
        <taxon>CS clade</taxon>
        <taxon>Chlamydomonadales</taxon>
        <taxon>Haematococcaceae</taxon>
        <taxon>Haematococcus</taxon>
    </lineage>
</organism>
<dbReference type="Proteomes" id="UP000485058">
    <property type="component" value="Unassembled WGS sequence"/>
</dbReference>